<feature type="compositionally biased region" description="Polar residues" evidence="2">
    <location>
        <begin position="388"/>
        <end position="401"/>
    </location>
</feature>
<keyword evidence="1" id="KW-0863">Zinc-finger</keyword>
<dbReference type="GO" id="GO:0003676">
    <property type="term" value="F:nucleic acid binding"/>
    <property type="evidence" value="ECO:0007669"/>
    <property type="project" value="InterPro"/>
</dbReference>
<dbReference type="GO" id="GO:0008270">
    <property type="term" value="F:zinc ion binding"/>
    <property type="evidence" value="ECO:0007669"/>
    <property type="project" value="UniProtKB-KW"/>
</dbReference>
<keyword evidence="1" id="KW-0862">Zinc</keyword>
<evidence type="ECO:0000313" key="5">
    <source>
        <dbReference type="Proteomes" id="UP000245207"/>
    </source>
</evidence>
<reference evidence="4 5" key="1">
    <citation type="journal article" date="2018" name="Mol. Plant">
        <title>The genome of Artemisia annua provides insight into the evolution of Asteraceae family and artemisinin biosynthesis.</title>
        <authorList>
            <person name="Shen Q."/>
            <person name="Zhang L."/>
            <person name="Liao Z."/>
            <person name="Wang S."/>
            <person name="Yan T."/>
            <person name="Shi P."/>
            <person name="Liu M."/>
            <person name="Fu X."/>
            <person name="Pan Q."/>
            <person name="Wang Y."/>
            <person name="Lv Z."/>
            <person name="Lu X."/>
            <person name="Zhang F."/>
            <person name="Jiang W."/>
            <person name="Ma Y."/>
            <person name="Chen M."/>
            <person name="Hao X."/>
            <person name="Li L."/>
            <person name="Tang Y."/>
            <person name="Lv G."/>
            <person name="Zhou Y."/>
            <person name="Sun X."/>
            <person name="Brodelius P.E."/>
            <person name="Rose J.K.C."/>
            <person name="Tang K."/>
        </authorList>
    </citation>
    <scope>NUCLEOTIDE SEQUENCE [LARGE SCALE GENOMIC DNA]</scope>
    <source>
        <strain evidence="5">cv. Huhao1</strain>
        <tissue evidence="4">Leaf</tissue>
    </source>
</reference>
<dbReference type="InterPro" id="IPR001878">
    <property type="entry name" value="Znf_CCHC"/>
</dbReference>
<dbReference type="InterPro" id="IPR036875">
    <property type="entry name" value="Znf_CCHC_sf"/>
</dbReference>
<evidence type="ECO:0000313" key="4">
    <source>
        <dbReference type="EMBL" id="PWA40393.1"/>
    </source>
</evidence>
<feature type="compositionally biased region" description="Basic and acidic residues" evidence="2">
    <location>
        <begin position="426"/>
        <end position="436"/>
    </location>
</feature>
<evidence type="ECO:0000256" key="2">
    <source>
        <dbReference type="SAM" id="MobiDB-lite"/>
    </source>
</evidence>
<feature type="domain" description="CCHC-type" evidence="3">
    <location>
        <begin position="19"/>
        <end position="33"/>
    </location>
</feature>
<protein>
    <recommendedName>
        <fullName evidence="3">CCHC-type domain-containing protein</fullName>
    </recommendedName>
</protein>
<feature type="compositionally biased region" description="Basic and acidic residues" evidence="2">
    <location>
        <begin position="406"/>
        <end position="419"/>
    </location>
</feature>
<evidence type="ECO:0000259" key="3">
    <source>
        <dbReference type="PROSITE" id="PS50158"/>
    </source>
</evidence>
<dbReference type="EMBL" id="PKPP01013824">
    <property type="protein sequence ID" value="PWA40393.1"/>
    <property type="molecule type" value="Genomic_DNA"/>
</dbReference>
<dbReference type="Gene3D" id="4.10.60.10">
    <property type="entry name" value="Zinc finger, CCHC-type"/>
    <property type="match status" value="1"/>
</dbReference>
<dbReference type="OrthoDB" id="1740536at2759"/>
<feature type="compositionally biased region" description="Basic and acidic residues" evidence="2">
    <location>
        <begin position="1"/>
        <end position="18"/>
    </location>
</feature>
<organism evidence="4 5">
    <name type="scientific">Artemisia annua</name>
    <name type="common">Sweet wormwood</name>
    <dbReference type="NCBI Taxonomy" id="35608"/>
    <lineage>
        <taxon>Eukaryota</taxon>
        <taxon>Viridiplantae</taxon>
        <taxon>Streptophyta</taxon>
        <taxon>Embryophyta</taxon>
        <taxon>Tracheophyta</taxon>
        <taxon>Spermatophyta</taxon>
        <taxon>Magnoliopsida</taxon>
        <taxon>eudicotyledons</taxon>
        <taxon>Gunneridae</taxon>
        <taxon>Pentapetalae</taxon>
        <taxon>asterids</taxon>
        <taxon>campanulids</taxon>
        <taxon>Asterales</taxon>
        <taxon>Asteraceae</taxon>
        <taxon>Asteroideae</taxon>
        <taxon>Anthemideae</taxon>
        <taxon>Artemisiinae</taxon>
        <taxon>Artemisia</taxon>
    </lineage>
</organism>
<sequence length="575" mass="65665">MERNPAKKEEIPKKDLASCHHCNTPGHWKRNCPLFLEDLRKNKNKKDAGNVASTSESDGADPTTAIPLGSNDTKGKTSQNVEFYHQPFVFKEPNRDTRYLVASPFTSRIRDYDMPDGLKVPTNLKTYDGMFDPDDHLTIFMGTMDRPDESLKDYVARFSQETLHMADRSDAMVSGAFISGLRPGRLFKDLIARPPTSLEDLFTQTHNFIRAEEANNENRLREPRQGNRETKQHVTYKDLPRKHKEKFVSRSATRYSEHRKAPHDGFTTLVKSPAEIFATAKGKSILRPPPKMFTPGNKRDKTKYCEFHEDQGHDTNDCIDLQKEIEICVRNGRLSHLAKGAKTQNNSQATVPSGSRNGNQPQIDWNKREEASGKPKNEIHMTLHDRPTATNPRYSYPSITFSEEDPISRKRDHSFTEEHSLEEEQSLNKENNEEKEPPLIVEPLYFVDPNVAPEPLTPDGVVPDLALGSHPVAASNGVLPMPNWDVTLWSENQALRGANEELLSLIREMMGREVLAERLYKDLQGVIVSRDNTISSYMYEIDQLHTEQRVMLSEISVLEEEVTHLRRGQSTRRRR</sequence>
<name>A0A2U1KUI3_ARTAN</name>
<dbReference type="PANTHER" id="PTHR33223">
    <property type="entry name" value="CCHC-TYPE DOMAIN-CONTAINING PROTEIN"/>
    <property type="match status" value="1"/>
</dbReference>
<dbReference type="AlphaFoldDB" id="A0A2U1KUI3"/>
<feature type="compositionally biased region" description="Basic and acidic residues" evidence="2">
    <location>
        <begin position="365"/>
        <end position="387"/>
    </location>
</feature>
<feature type="region of interest" description="Disordered" evidence="2">
    <location>
        <begin position="45"/>
        <end position="78"/>
    </location>
</feature>
<keyword evidence="1" id="KW-0479">Metal-binding</keyword>
<accession>A0A2U1KUI3</accession>
<feature type="region of interest" description="Disordered" evidence="2">
    <location>
        <begin position="1"/>
        <end position="27"/>
    </location>
</feature>
<keyword evidence="5" id="KW-1185">Reference proteome</keyword>
<comment type="caution">
    <text evidence="4">The sequence shown here is derived from an EMBL/GenBank/DDBJ whole genome shotgun (WGS) entry which is preliminary data.</text>
</comment>
<proteinExistence type="predicted"/>
<gene>
    <name evidence="4" type="ORF">CTI12_AA563040</name>
</gene>
<dbReference type="Proteomes" id="UP000245207">
    <property type="component" value="Unassembled WGS sequence"/>
</dbReference>
<feature type="compositionally biased region" description="Polar residues" evidence="2">
    <location>
        <begin position="342"/>
        <end position="363"/>
    </location>
</feature>
<dbReference type="PROSITE" id="PS50158">
    <property type="entry name" value="ZF_CCHC"/>
    <property type="match status" value="1"/>
</dbReference>
<evidence type="ECO:0000256" key="1">
    <source>
        <dbReference type="PROSITE-ProRule" id="PRU00047"/>
    </source>
</evidence>
<dbReference type="SUPFAM" id="SSF57756">
    <property type="entry name" value="Retrovirus zinc finger-like domains"/>
    <property type="match status" value="1"/>
</dbReference>
<dbReference type="PANTHER" id="PTHR33223:SF10">
    <property type="entry name" value="AMINOTRANSFERASE-LIKE PLANT MOBILE DOMAIN-CONTAINING PROTEIN"/>
    <property type="match status" value="1"/>
</dbReference>
<feature type="region of interest" description="Disordered" evidence="2">
    <location>
        <begin position="339"/>
        <end position="436"/>
    </location>
</feature>